<dbReference type="PANTHER" id="PTHR43163:SF9">
    <property type="entry name" value="ABC TRANSPORTER PERMEASE PROTEIN"/>
    <property type="match status" value="1"/>
</dbReference>
<evidence type="ECO:0000313" key="10">
    <source>
        <dbReference type="Proteomes" id="UP000263012"/>
    </source>
</evidence>
<evidence type="ECO:0000256" key="1">
    <source>
        <dbReference type="ARBA" id="ARBA00004651"/>
    </source>
</evidence>
<keyword evidence="6 7" id="KW-0472">Membrane</keyword>
<dbReference type="InterPro" id="IPR000515">
    <property type="entry name" value="MetI-like"/>
</dbReference>
<dbReference type="KEGG" id="hdf:AArcSl_0990"/>
<keyword evidence="10" id="KW-1185">Reference proteome</keyword>
<dbReference type="GO" id="GO:0005886">
    <property type="term" value="C:plasma membrane"/>
    <property type="evidence" value="ECO:0007669"/>
    <property type="project" value="UniProtKB-SubCell"/>
</dbReference>
<evidence type="ECO:0000259" key="8">
    <source>
        <dbReference type="Pfam" id="PF00528"/>
    </source>
</evidence>
<keyword evidence="5 7" id="KW-1133">Transmembrane helix</keyword>
<feature type="domain" description="ABC transmembrane type-1" evidence="8">
    <location>
        <begin position="131"/>
        <end position="331"/>
    </location>
</feature>
<feature type="transmembrane region" description="Helical" evidence="7">
    <location>
        <begin position="119"/>
        <end position="140"/>
    </location>
</feature>
<organism evidence="9 10">
    <name type="scientific">Halalkaliarchaeum desulfuricum</name>
    <dbReference type="NCBI Taxonomy" id="2055893"/>
    <lineage>
        <taxon>Archaea</taxon>
        <taxon>Methanobacteriati</taxon>
        <taxon>Methanobacteriota</taxon>
        <taxon>Stenosarchaea group</taxon>
        <taxon>Halobacteria</taxon>
        <taxon>Halobacteriales</taxon>
        <taxon>Haloferacaceae</taxon>
        <taxon>Halalkaliarchaeum</taxon>
    </lineage>
</organism>
<evidence type="ECO:0000256" key="7">
    <source>
        <dbReference type="SAM" id="Phobius"/>
    </source>
</evidence>
<evidence type="ECO:0000256" key="5">
    <source>
        <dbReference type="ARBA" id="ARBA00022989"/>
    </source>
</evidence>
<dbReference type="InterPro" id="IPR035906">
    <property type="entry name" value="MetI-like_sf"/>
</dbReference>
<keyword evidence="4 7" id="KW-0812">Transmembrane</keyword>
<evidence type="ECO:0000256" key="6">
    <source>
        <dbReference type="ARBA" id="ARBA00023136"/>
    </source>
</evidence>
<feature type="transmembrane region" description="Helical" evidence="7">
    <location>
        <begin position="300"/>
        <end position="318"/>
    </location>
</feature>
<gene>
    <name evidence="9" type="primary">ddpB</name>
    <name evidence="9" type="ORF">AArcSl_0990</name>
</gene>
<dbReference type="RefSeq" id="WP_119815878.1">
    <property type="nucleotide sequence ID" value="NZ_CP025066.1"/>
</dbReference>
<proteinExistence type="predicted"/>
<dbReference type="GeneID" id="37877335"/>
<accession>A0A343THQ6</accession>
<keyword evidence="2" id="KW-0813">Transport</keyword>
<reference evidence="10" key="1">
    <citation type="submission" date="2017-11" db="EMBL/GenBank/DDBJ databases">
        <title>Phenotypic and genomic properties of facultatively anaerobic sulfur-reducing natronoarchaea from hypersaline soda lakes.</title>
        <authorList>
            <person name="Sorokin D.Y."/>
            <person name="Kublanov I.V."/>
            <person name="Roman P."/>
            <person name="Sinninghe Damste J.S."/>
            <person name="Golyshin P.N."/>
            <person name="Rojo D."/>
            <person name="Ciordia S."/>
            <person name="Mena M.D.C."/>
            <person name="Ferrer M."/>
            <person name="Messina E."/>
            <person name="Smedile F."/>
            <person name="La Spada G."/>
            <person name="La Cono V."/>
            <person name="Yakimov M.M."/>
        </authorList>
    </citation>
    <scope>NUCLEOTIDE SEQUENCE [LARGE SCALE GENOMIC DNA]</scope>
    <source>
        <strain evidence="10">AArc-Sl</strain>
    </source>
</reference>
<evidence type="ECO:0000256" key="4">
    <source>
        <dbReference type="ARBA" id="ARBA00022692"/>
    </source>
</evidence>
<dbReference type="AlphaFoldDB" id="A0A343THQ6"/>
<feature type="transmembrane region" description="Helical" evidence="7">
    <location>
        <begin position="257"/>
        <end position="280"/>
    </location>
</feature>
<evidence type="ECO:0000313" key="9">
    <source>
        <dbReference type="EMBL" id="AUX08628.1"/>
    </source>
</evidence>
<dbReference type="GO" id="GO:0055085">
    <property type="term" value="P:transmembrane transport"/>
    <property type="evidence" value="ECO:0007669"/>
    <property type="project" value="InterPro"/>
</dbReference>
<protein>
    <submittedName>
        <fullName evidence="9">Peptide/nickel transport system permease protein</fullName>
    </submittedName>
</protein>
<dbReference type="Pfam" id="PF00528">
    <property type="entry name" value="BPD_transp_1"/>
    <property type="match status" value="1"/>
</dbReference>
<evidence type="ECO:0000256" key="3">
    <source>
        <dbReference type="ARBA" id="ARBA00022475"/>
    </source>
</evidence>
<comment type="subcellular location">
    <subcellularLocation>
        <location evidence="1">Cell membrane</location>
        <topology evidence="1">Multi-pass membrane protein</topology>
    </subcellularLocation>
</comment>
<dbReference type="OrthoDB" id="44105at2157"/>
<dbReference type="SUPFAM" id="SSF161098">
    <property type="entry name" value="MetI-like"/>
    <property type="match status" value="1"/>
</dbReference>
<sequence length="335" mass="36725">MNRWWWLARRLVFSLFALWVVVSVTFALVAFTGDPGEASVEFSVAAELADSGASAEEIEREAEQAVQAYREARNLDQPVHERYVNWLASVARLDLGVSYSHPTPVTTLIGERLTITLGYVVPGMAIALVGGVAVGTYSAIGTNPVLSRVATGFTYTVFGVPNFWIAAVAILVGMYQFGWLFLIGYDLEQRVLSTHNLKRLALPAVLLGTGLIAEQARYVRSAVLSREGELFVTQVKAKGMEPVHVVRHLLRISLIPLISLFFANLLGVLVVNVFVIEFVFELPGFGTLSYNAIMTRNLPVIIGMALFVAGVGIVGNFLQDVAYMVFDPRIELNES</sequence>
<keyword evidence="3" id="KW-1003">Cell membrane</keyword>
<dbReference type="EMBL" id="CP025066">
    <property type="protein sequence ID" value="AUX08628.1"/>
    <property type="molecule type" value="Genomic_DNA"/>
</dbReference>
<evidence type="ECO:0000256" key="2">
    <source>
        <dbReference type="ARBA" id="ARBA00022448"/>
    </source>
</evidence>
<dbReference type="CDD" id="cd06261">
    <property type="entry name" value="TM_PBP2"/>
    <property type="match status" value="1"/>
</dbReference>
<dbReference type="Proteomes" id="UP000263012">
    <property type="component" value="Chromosome"/>
</dbReference>
<feature type="transmembrane region" description="Helical" evidence="7">
    <location>
        <begin position="152"/>
        <end position="177"/>
    </location>
</feature>
<name>A0A343THQ6_9EURY</name>
<dbReference type="PANTHER" id="PTHR43163">
    <property type="entry name" value="DIPEPTIDE TRANSPORT SYSTEM PERMEASE PROTEIN DPPB-RELATED"/>
    <property type="match status" value="1"/>
</dbReference>